<accession>A0A840AZP9</accession>
<feature type="transmembrane region" description="Helical" evidence="1">
    <location>
        <begin position="55"/>
        <end position="74"/>
    </location>
</feature>
<proteinExistence type="predicted"/>
<evidence type="ECO:0000313" key="3">
    <source>
        <dbReference type="Proteomes" id="UP000581447"/>
    </source>
</evidence>
<keyword evidence="1" id="KW-0472">Membrane</keyword>
<feature type="transmembrane region" description="Helical" evidence="1">
    <location>
        <begin position="21"/>
        <end position="43"/>
    </location>
</feature>
<organism evidence="2 3">
    <name type="scientific">Sphingorhabdus rigui</name>
    <dbReference type="NCBI Taxonomy" id="1282858"/>
    <lineage>
        <taxon>Bacteria</taxon>
        <taxon>Pseudomonadati</taxon>
        <taxon>Pseudomonadota</taxon>
        <taxon>Alphaproteobacteria</taxon>
        <taxon>Sphingomonadales</taxon>
        <taxon>Sphingomonadaceae</taxon>
        <taxon>Sphingorhabdus</taxon>
    </lineage>
</organism>
<comment type="caution">
    <text evidence="2">The sequence shown here is derived from an EMBL/GenBank/DDBJ whole genome shotgun (WGS) entry which is preliminary data.</text>
</comment>
<dbReference type="InterPro" id="IPR010374">
    <property type="entry name" value="DUF969"/>
</dbReference>
<evidence type="ECO:0000313" key="2">
    <source>
        <dbReference type="EMBL" id="MBB3942150.1"/>
    </source>
</evidence>
<protein>
    <submittedName>
        <fullName evidence="2">Putative membrane protein</fullName>
    </submittedName>
</protein>
<keyword evidence="1" id="KW-0812">Transmembrane</keyword>
<evidence type="ECO:0000256" key="1">
    <source>
        <dbReference type="SAM" id="Phobius"/>
    </source>
</evidence>
<gene>
    <name evidence="2" type="ORF">GGR91_000372</name>
</gene>
<feature type="transmembrane region" description="Helical" evidence="1">
    <location>
        <begin position="156"/>
        <end position="178"/>
    </location>
</feature>
<dbReference type="EMBL" id="JACIEA010000001">
    <property type="protein sequence ID" value="MBB3942150.1"/>
    <property type="molecule type" value="Genomic_DNA"/>
</dbReference>
<keyword evidence="1" id="KW-1133">Transmembrane helix</keyword>
<sequence>MWVLLGIAVIVIGFMLRFNPLLVIIASAAVTGIAAGLDVHAIISAFGKAFNDARYVSIVWIVLPVIGMLEAFGLQARARGLISGLKGATTGRLLAGYLLMRQATAAVGLTSVAGHPQTVRPLVAPMAEAAAEKQAGTLHDKQREEVKAFSAATDNIGLFFGEDIFLAIGSILLMKGLLEQYGIILEPFELSVWAIPTAIAAFVIHGFRLWLLDRRLNAQAASVTAKDKAA</sequence>
<dbReference type="Pfam" id="PF06149">
    <property type="entry name" value="DUF969"/>
    <property type="match status" value="1"/>
</dbReference>
<keyword evidence="3" id="KW-1185">Reference proteome</keyword>
<dbReference type="RefSeq" id="WP_183939504.1">
    <property type="nucleotide sequence ID" value="NZ_BAABBG010000001.1"/>
</dbReference>
<dbReference type="AlphaFoldDB" id="A0A840AZP9"/>
<dbReference type="Proteomes" id="UP000581447">
    <property type="component" value="Unassembled WGS sequence"/>
</dbReference>
<reference evidence="2 3" key="1">
    <citation type="submission" date="2020-08" db="EMBL/GenBank/DDBJ databases">
        <title>Genomic Encyclopedia of Type Strains, Phase IV (KMG-IV): sequencing the most valuable type-strain genomes for metagenomic binning, comparative biology and taxonomic classification.</title>
        <authorList>
            <person name="Goeker M."/>
        </authorList>
    </citation>
    <scope>NUCLEOTIDE SEQUENCE [LARGE SCALE GENOMIC DNA]</scope>
    <source>
        <strain evidence="2 3">DSM 29050</strain>
    </source>
</reference>
<name>A0A840AZP9_9SPHN</name>
<feature type="transmembrane region" description="Helical" evidence="1">
    <location>
        <begin position="190"/>
        <end position="211"/>
    </location>
</feature>